<keyword evidence="2" id="KW-0238">DNA-binding</keyword>
<dbReference type="Gene3D" id="1.10.10.10">
    <property type="entry name" value="Winged helix-like DNA-binding domain superfamily/Winged helix DNA-binding domain"/>
    <property type="match status" value="1"/>
</dbReference>
<dbReference type="InterPro" id="IPR036390">
    <property type="entry name" value="WH_DNA-bd_sf"/>
</dbReference>
<evidence type="ECO:0000313" key="3">
    <source>
        <dbReference type="Proteomes" id="UP000549695"/>
    </source>
</evidence>
<dbReference type="InterPro" id="IPR011991">
    <property type="entry name" value="ArsR-like_HTH"/>
</dbReference>
<dbReference type="GO" id="GO:0003677">
    <property type="term" value="F:DNA binding"/>
    <property type="evidence" value="ECO:0007669"/>
    <property type="project" value="UniProtKB-KW"/>
</dbReference>
<dbReference type="AlphaFoldDB" id="A0A852W0V5"/>
<dbReference type="Proteomes" id="UP000549695">
    <property type="component" value="Unassembled WGS sequence"/>
</dbReference>
<dbReference type="EMBL" id="JACCCZ010000001">
    <property type="protein sequence ID" value="NYG02219.1"/>
    <property type="molecule type" value="Genomic_DNA"/>
</dbReference>
<name>A0A852W0V5_PSEA5</name>
<dbReference type="InterPro" id="IPR001845">
    <property type="entry name" value="HTH_ArsR_DNA-bd_dom"/>
</dbReference>
<dbReference type="PANTHER" id="PTHR39168">
    <property type="entry name" value="TRANSCRIPTIONAL REGULATOR-RELATED"/>
    <property type="match status" value="1"/>
</dbReference>
<dbReference type="GO" id="GO:0032791">
    <property type="term" value="F:lead ion binding"/>
    <property type="evidence" value="ECO:0007669"/>
    <property type="project" value="TreeGrafter"/>
</dbReference>
<proteinExistence type="predicted"/>
<protein>
    <submittedName>
        <fullName evidence="2">DNA-binding transcriptional ArsR family regulator</fullName>
    </submittedName>
</protein>
<dbReference type="CDD" id="cd00090">
    <property type="entry name" value="HTH_ARSR"/>
    <property type="match status" value="1"/>
</dbReference>
<dbReference type="InterPro" id="IPR052543">
    <property type="entry name" value="HTH_Metal-responsive_Reg"/>
</dbReference>
<dbReference type="SUPFAM" id="SSF46785">
    <property type="entry name" value="Winged helix' DNA-binding domain"/>
    <property type="match status" value="1"/>
</dbReference>
<dbReference type="SMART" id="SM00418">
    <property type="entry name" value="HTH_ARSR"/>
    <property type="match status" value="1"/>
</dbReference>
<sequence length="244" mass="25131">MTGGPGTDGVRGSGGPIDPAALAARAALLADRTRAAFCLALIDGRAWTAGELARHAGVAPSTASAHLDRLVDAGLLVAERQGRHRYLRLGGPDVARTIETLAAGTAPAPPAPTLRASRAAARLASARTCYDHLAGALGVALFDGLVADDLLATGDGLALTPAGRLWFAGLAGPDALARRGRPVVRACLDWTERRHHLAGTAGAVLCRTLFDRGWVERGRDRRSVRLTASGRSALPALVGVALPD</sequence>
<dbReference type="GO" id="GO:0097063">
    <property type="term" value="F:cadmium ion sensor activity"/>
    <property type="evidence" value="ECO:0007669"/>
    <property type="project" value="TreeGrafter"/>
</dbReference>
<dbReference type="Pfam" id="PF12840">
    <property type="entry name" value="HTH_20"/>
    <property type="match status" value="1"/>
</dbReference>
<evidence type="ECO:0000259" key="1">
    <source>
        <dbReference type="PROSITE" id="PS50987"/>
    </source>
</evidence>
<dbReference type="GO" id="GO:0010288">
    <property type="term" value="P:response to lead ion"/>
    <property type="evidence" value="ECO:0007669"/>
    <property type="project" value="TreeGrafter"/>
</dbReference>
<comment type="caution">
    <text evidence="2">The sequence shown here is derived from an EMBL/GenBank/DDBJ whole genome shotgun (WGS) entry which is preliminary data.</text>
</comment>
<reference evidence="2 3" key="1">
    <citation type="submission" date="2020-07" db="EMBL/GenBank/DDBJ databases">
        <title>Sequencing the genomes of 1000 actinobacteria strains.</title>
        <authorList>
            <person name="Klenk H.-P."/>
        </authorList>
    </citation>
    <scope>NUCLEOTIDE SEQUENCE [LARGE SCALE GENOMIC DNA]</scope>
    <source>
        <strain evidence="2 3">DSM 44749</strain>
    </source>
</reference>
<keyword evidence="3" id="KW-1185">Reference proteome</keyword>
<dbReference type="PANTHER" id="PTHR39168:SF1">
    <property type="entry name" value="TRANSCRIPTIONAL REGULATORY PROTEIN"/>
    <property type="match status" value="1"/>
</dbReference>
<dbReference type="GO" id="GO:0046686">
    <property type="term" value="P:response to cadmium ion"/>
    <property type="evidence" value="ECO:0007669"/>
    <property type="project" value="TreeGrafter"/>
</dbReference>
<feature type="domain" description="HTH arsR-type" evidence="1">
    <location>
        <begin position="14"/>
        <end position="109"/>
    </location>
</feature>
<accession>A0A852W0V5</accession>
<dbReference type="GO" id="GO:0003700">
    <property type="term" value="F:DNA-binding transcription factor activity"/>
    <property type="evidence" value="ECO:0007669"/>
    <property type="project" value="InterPro"/>
</dbReference>
<organism evidence="2 3">
    <name type="scientific">Pseudonocardia alni</name>
    <name type="common">Amycolata alni</name>
    <dbReference type="NCBI Taxonomy" id="33907"/>
    <lineage>
        <taxon>Bacteria</taxon>
        <taxon>Bacillati</taxon>
        <taxon>Actinomycetota</taxon>
        <taxon>Actinomycetes</taxon>
        <taxon>Pseudonocardiales</taxon>
        <taxon>Pseudonocardiaceae</taxon>
        <taxon>Pseudonocardia</taxon>
    </lineage>
</organism>
<gene>
    <name evidence="2" type="ORF">HDA37_002504</name>
</gene>
<dbReference type="InterPro" id="IPR036388">
    <property type="entry name" value="WH-like_DNA-bd_sf"/>
</dbReference>
<evidence type="ECO:0000313" key="2">
    <source>
        <dbReference type="EMBL" id="NYG02219.1"/>
    </source>
</evidence>
<dbReference type="PROSITE" id="PS50987">
    <property type="entry name" value="HTH_ARSR_2"/>
    <property type="match status" value="1"/>
</dbReference>